<feature type="signal peptide" evidence="1">
    <location>
        <begin position="1"/>
        <end position="19"/>
    </location>
</feature>
<reference evidence="3 4" key="1">
    <citation type="submission" date="2024-05" db="EMBL/GenBank/DDBJ databases">
        <title>Sphingomonas sp. HF-S3 16S ribosomal RNA gene Genome sequencing and assembly.</title>
        <authorList>
            <person name="Lee H."/>
        </authorList>
    </citation>
    <scope>NUCLEOTIDE SEQUENCE [LARGE SCALE GENOMIC DNA]</scope>
    <source>
        <strain evidence="3 4">HF-S3</strain>
    </source>
</reference>
<keyword evidence="1" id="KW-0732">Signal</keyword>
<evidence type="ECO:0000313" key="3">
    <source>
        <dbReference type="EMBL" id="MEN3749017.1"/>
    </source>
</evidence>
<accession>A0ABV0BCP4</accession>
<dbReference type="EMBL" id="JBDIZK010000011">
    <property type="protein sequence ID" value="MEN3749017.1"/>
    <property type="molecule type" value="Genomic_DNA"/>
</dbReference>
<feature type="domain" description="Thioredoxin" evidence="2">
    <location>
        <begin position="19"/>
        <end position="170"/>
    </location>
</feature>
<comment type="caution">
    <text evidence="3">The sequence shown here is derived from an EMBL/GenBank/DDBJ whole genome shotgun (WGS) entry which is preliminary data.</text>
</comment>
<dbReference type="Proteomes" id="UP001427805">
    <property type="component" value="Unassembled WGS sequence"/>
</dbReference>
<keyword evidence="4" id="KW-1185">Reference proteome</keyword>
<dbReference type="Gene3D" id="3.40.30.10">
    <property type="entry name" value="Glutaredoxin"/>
    <property type="match status" value="1"/>
</dbReference>
<organism evidence="3 4">
    <name type="scientific">Sphingomonas rustica</name>
    <dbReference type="NCBI Taxonomy" id="3103142"/>
    <lineage>
        <taxon>Bacteria</taxon>
        <taxon>Pseudomonadati</taxon>
        <taxon>Pseudomonadota</taxon>
        <taxon>Alphaproteobacteria</taxon>
        <taxon>Sphingomonadales</taxon>
        <taxon>Sphingomonadaceae</taxon>
        <taxon>Sphingomonas</taxon>
    </lineage>
</organism>
<dbReference type="SUPFAM" id="SSF52833">
    <property type="entry name" value="Thioredoxin-like"/>
    <property type="match status" value="1"/>
</dbReference>
<name>A0ABV0BCP4_9SPHN</name>
<evidence type="ECO:0000313" key="4">
    <source>
        <dbReference type="Proteomes" id="UP001427805"/>
    </source>
</evidence>
<protein>
    <submittedName>
        <fullName evidence="3">Thioredoxin family protein</fullName>
    </submittedName>
</protein>
<dbReference type="RefSeq" id="WP_346248058.1">
    <property type="nucleotide sequence ID" value="NZ_JBDIZK010000011.1"/>
</dbReference>
<gene>
    <name evidence="3" type="ORF">TPR58_17710</name>
</gene>
<evidence type="ECO:0000259" key="2">
    <source>
        <dbReference type="PROSITE" id="PS51352"/>
    </source>
</evidence>
<proteinExistence type="predicted"/>
<dbReference type="InterPro" id="IPR013766">
    <property type="entry name" value="Thioredoxin_domain"/>
</dbReference>
<dbReference type="PROSITE" id="PS51352">
    <property type="entry name" value="THIOREDOXIN_2"/>
    <property type="match status" value="1"/>
</dbReference>
<evidence type="ECO:0000256" key="1">
    <source>
        <dbReference type="SAM" id="SignalP"/>
    </source>
</evidence>
<dbReference type="InterPro" id="IPR036249">
    <property type="entry name" value="Thioredoxin-like_sf"/>
</dbReference>
<feature type="chain" id="PRO_5045413639" evidence="1">
    <location>
        <begin position="20"/>
        <end position="170"/>
    </location>
</feature>
<dbReference type="Pfam" id="PF13899">
    <property type="entry name" value="Thioredoxin_7"/>
    <property type="match status" value="1"/>
</dbReference>
<sequence length="170" mass="18724">MNRRSILALPLLALLPASAPPGGAAPRLTIRTVRQLRQPLPAPYDGTRNARADVAQARARAKARGKPLLLDFGANWCVDCRVLAGVLEHPELKPWIARNFELVQIDVGEFDANLDIPQRFGMDRLGAVPAVLVIDPRTGRIRNRGEEIALGDARIMEPQGIADWLARWTT</sequence>